<name>A0AB34J9J9_PRYPA</name>
<proteinExistence type="predicted"/>
<dbReference type="Proteomes" id="UP001515480">
    <property type="component" value="Unassembled WGS sequence"/>
</dbReference>
<protein>
    <submittedName>
        <fullName evidence="2">Uncharacterized protein</fullName>
    </submittedName>
</protein>
<gene>
    <name evidence="2" type="ORF">AB1Y20_001864</name>
</gene>
<keyword evidence="1" id="KW-0472">Membrane</keyword>
<reference evidence="2 3" key="1">
    <citation type="journal article" date="2024" name="Science">
        <title>Giant polyketide synthase enzymes in the biosynthesis of giant marine polyether toxins.</title>
        <authorList>
            <person name="Fallon T.R."/>
            <person name="Shende V.V."/>
            <person name="Wierzbicki I.H."/>
            <person name="Pendleton A.L."/>
            <person name="Watervoot N.F."/>
            <person name="Auber R.P."/>
            <person name="Gonzalez D.J."/>
            <person name="Wisecaver J.H."/>
            <person name="Moore B.S."/>
        </authorList>
    </citation>
    <scope>NUCLEOTIDE SEQUENCE [LARGE SCALE GENOMIC DNA]</scope>
    <source>
        <strain evidence="2 3">12B1</strain>
    </source>
</reference>
<dbReference type="InterPro" id="IPR044200">
    <property type="entry name" value="At5g03900-like"/>
</dbReference>
<dbReference type="AlphaFoldDB" id="A0AB34J9J9"/>
<dbReference type="EMBL" id="JBGBPQ010000011">
    <property type="protein sequence ID" value="KAL1515229.1"/>
    <property type="molecule type" value="Genomic_DNA"/>
</dbReference>
<organism evidence="2 3">
    <name type="scientific">Prymnesium parvum</name>
    <name type="common">Toxic golden alga</name>
    <dbReference type="NCBI Taxonomy" id="97485"/>
    <lineage>
        <taxon>Eukaryota</taxon>
        <taxon>Haptista</taxon>
        <taxon>Haptophyta</taxon>
        <taxon>Prymnesiophyceae</taxon>
        <taxon>Prymnesiales</taxon>
        <taxon>Prymnesiaceae</taxon>
        <taxon>Prymnesium</taxon>
    </lineage>
</organism>
<dbReference type="PANTHER" id="PTHR47380">
    <property type="entry name" value="OS02G0533000 PROTEIN"/>
    <property type="match status" value="1"/>
</dbReference>
<accession>A0AB34J9J9</accession>
<evidence type="ECO:0000313" key="3">
    <source>
        <dbReference type="Proteomes" id="UP001515480"/>
    </source>
</evidence>
<evidence type="ECO:0000256" key="1">
    <source>
        <dbReference type="SAM" id="Phobius"/>
    </source>
</evidence>
<sequence>MLSVLLGTASLHLAPFSLRSHHATPLAPLLPPRLTPPARSAPPRLGVSALARELSQRPPPEEIVAAVEQLYKRRGRASRWLTPADVCAASGIALPAATAGLSALAAALAGEEGVSIAASERGELLYAFPADVRSALRKRSLAFAARDVRDALLPKAVALGRFAFGLSLFASIAVVVTAITVISASSESSQRSERRQSVDLWLPLDLLLPRPYLTPPSRMSLPEAIFSFVFGDGDPNPELRATRLQLIAEAVRANGGAVVAEQLAPFLEPPPLPASPASPTEWVDESW</sequence>
<dbReference type="PANTHER" id="PTHR47380:SF4">
    <property type="entry name" value="OS02G0533000 PROTEIN"/>
    <property type="match status" value="1"/>
</dbReference>
<feature type="transmembrane region" description="Helical" evidence="1">
    <location>
        <begin position="162"/>
        <end position="185"/>
    </location>
</feature>
<keyword evidence="3" id="KW-1185">Reference proteome</keyword>
<keyword evidence="1" id="KW-1133">Transmembrane helix</keyword>
<evidence type="ECO:0000313" key="2">
    <source>
        <dbReference type="EMBL" id="KAL1515229.1"/>
    </source>
</evidence>
<comment type="caution">
    <text evidence="2">The sequence shown here is derived from an EMBL/GenBank/DDBJ whole genome shotgun (WGS) entry which is preliminary data.</text>
</comment>
<keyword evidence="1" id="KW-0812">Transmembrane</keyword>